<dbReference type="Pfam" id="PF12937">
    <property type="entry name" value="F-box-like"/>
    <property type="match status" value="1"/>
</dbReference>
<dbReference type="InterPro" id="IPR001810">
    <property type="entry name" value="F-box_dom"/>
</dbReference>
<sequence>IQTLPPEIMAEIFVNFLPPYPQFPPLAGLLSPLLLCRICQRWRAIALSTPALWRAIRLADESDEEAVHGHQFEVMTTWLARSGRCPLSLSL</sequence>
<dbReference type="Gene3D" id="1.20.1280.50">
    <property type="match status" value="1"/>
</dbReference>
<dbReference type="Proteomes" id="UP001215598">
    <property type="component" value="Unassembled WGS sequence"/>
</dbReference>
<evidence type="ECO:0000313" key="2">
    <source>
        <dbReference type="EMBL" id="KAJ7756267.1"/>
    </source>
</evidence>
<accession>A0AAD7J3B5</accession>
<name>A0AAD7J3B5_9AGAR</name>
<organism evidence="2 3">
    <name type="scientific">Mycena metata</name>
    <dbReference type="NCBI Taxonomy" id="1033252"/>
    <lineage>
        <taxon>Eukaryota</taxon>
        <taxon>Fungi</taxon>
        <taxon>Dikarya</taxon>
        <taxon>Basidiomycota</taxon>
        <taxon>Agaricomycotina</taxon>
        <taxon>Agaricomycetes</taxon>
        <taxon>Agaricomycetidae</taxon>
        <taxon>Agaricales</taxon>
        <taxon>Marasmiineae</taxon>
        <taxon>Mycenaceae</taxon>
        <taxon>Mycena</taxon>
    </lineage>
</organism>
<dbReference type="AlphaFoldDB" id="A0AAD7J3B5"/>
<comment type="caution">
    <text evidence="2">The sequence shown here is derived from an EMBL/GenBank/DDBJ whole genome shotgun (WGS) entry which is preliminary data.</text>
</comment>
<evidence type="ECO:0000313" key="3">
    <source>
        <dbReference type="Proteomes" id="UP001215598"/>
    </source>
</evidence>
<feature type="non-terminal residue" evidence="2">
    <location>
        <position position="1"/>
    </location>
</feature>
<reference evidence="2" key="1">
    <citation type="submission" date="2023-03" db="EMBL/GenBank/DDBJ databases">
        <title>Massive genome expansion in bonnet fungi (Mycena s.s.) driven by repeated elements and novel gene families across ecological guilds.</title>
        <authorList>
            <consortium name="Lawrence Berkeley National Laboratory"/>
            <person name="Harder C.B."/>
            <person name="Miyauchi S."/>
            <person name="Viragh M."/>
            <person name="Kuo A."/>
            <person name="Thoen E."/>
            <person name="Andreopoulos B."/>
            <person name="Lu D."/>
            <person name="Skrede I."/>
            <person name="Drula E."/>
            <person name="Henrissat B."/>
            <person name="Morin E."/>
            <person name="Kohler A."/>
            <person name="Barry K."/>
            <person name="LaButti K."/>
            <person name="Morin E."/>
            <person name="Salamov A."/>
            <person name="Lipzen A."/>
            <person name="Mereny Z."/>
            <person name="Hegedus B."/>
            <person name="Baldrian P."/>
            <person name="Stursova M."/>
            <person name="Weitz H."/>
            <person name="Taylor A."/>
            <person name="Grigoriev I.V."/>
            <person name="Nagy L.G."/>
            <person name="Martin F."/>
            <person name="Kauserud H."/>
        </authorList>
    </citation>
    <scope>NUCLEOTIDE SEQUENCE</scope>
    <source>
        <strain evidence="2">CBHHK182m</strain>
    </source>
</reference>
<keyword evidence="3" id="KW-1185">Reference proteome</keyword>
<gene>
    <name evidence="2" type="ORF">B0H16DRAFT_1214680</name>
</gene>
<proteinExistence type="predicted"/>
<feature type="domain" description="F-box" evidence="1">
    <location>
        <begin position="1"/>
        <end position="57"/>
    </location>
</feature>
<dbReference type="EMBL" id="JARKIB010000047">
    <property type="protein sequence ID" value="KAJ7756267.1"/>
    <property type="molecule type" value="Genomic_DNA"/>
</dbReference>
<evidence type="ECO:0000259" key="1">
    <source>
        <dbReference type="Pfam" id="PF12937"/>
    </source>
</evidence>
<feature type="non-terminal residue" evidence="2">
    <location>
        <position position="91"/>
    </location>
</feature>
<protein>
    <recommendedName>
        <fullName evidence="1">F-box domain-containing protein</fullName>
    </recommendedName>
</protein>